<dbReference type="InterPro" id="IPR012337">
    <property type="entry name" value="RNaseH-like_sf"/>
</dbReference>
<sequence>MTENGDPLENAIAERVNGILKTEWIDKQHLKSWEEAQWYVKRVIQLYNTERPHQSIDYLTPELVHNTGIKTERKWKNYYLQNKGEETFQNALCDSQSKALSGQRTNSPESVNLI</sequence>
<name>A0A5J4QGQ3_9ZZZZ</name>
<dbReference type="InterPro" id="IPR050900">
    <property type="entry name" value="Transposase_IS3/IS150/IS904"/>
</dbReference>
<dbReference type="PANTHER" id="PTHR46889">
    <property type="entry name" value="TRANSPOSASE INSF FOR INSERTION SEQUENCE IS3B-RELATED"/>
    <property type="match status" value="1"/>
</dbReference>
<dbReference type="InterPro" id="IPR036397">
    <property type="entry name" value="RNaseH_sf"/>
</dbReference>
<dbReference type="Pfam" id="PF13683">
    <property type="entry name" value="rve_3"/>
    <property type="match status" value="1"/>
</dbReference>
<dbReference type="SUPFAM" id="SSF53098">
    <property type="entry name" value="Ribonuclease H-like"/>
    <property type="match status" value="1"/>
</dbReference>
<reference evidence="2" key="1">
    <citation type="submission" date="2019-03" db="EMBL/GenBank/DDBJ databases">
        <title>Single cell metagenomics reveals metabolic interactions within the superorganism composed of flagellate Streblomastix strix and complex community of Bacteroidetes bacteria on its surface.</title>
        <authorList>
            <person name="Treitli S.C."/>
            <person name="Kolisko M."/>
            <person name="Husnik F."/>
            <person name="Keeling P."/>
            <person name="Hampl V."/>
        </authorList>
    </citation>
    <scope>NUCLEOTIDE SEQUENCE</scope>
    <source>
        <strain evidence="2">STM</strain>
    </source>
</reference>
<proteinExistence type="predicted"/>
<dbReference type="GO" id="GO:0015074">
    <property type="term" value="P:DNA integration"/>
    <property type="evidence" value="ECO:0007669"/>
    <property type="project" value="InterPro"/>
</dbReference>
<protein>
    <recommendedName>
        <fullName evidence="1">Integrase catalytic domain-containing protein</fullName>
    </recommendedName>
</protein>
<dbReference type="AlphaFoldDB" id="A0A5J4QGQ3"/>
<gene>
    <name evidence="2" type="ORF">EZS27_029943</name>
</gene>
<dbReference type="PANTHER" id="PTHR46889:SF5">
    <property type="entry name" value="INTEGRASE PROTEIN"/>
    <property type="match status" value="1"/>
</dbReference>
<feature type="domain" description="Integrase catalytic" evidence="1">
    <location>
        <begin position="1"/>
        <end position="61"/>
    </location>
</feature>
<comment type="caution">
    <text evidence="2">The sequence shown here is derived from an EMBL/GenBank/DDBJ whole genome shotgun (WGS) entry which is preliminary data.</text>
</comment>
<dbReference type="GO" id="GO:0003676">
    <property type="term" value="F:nucleic acid binding"/>
    <property type="evidence" value="ECO:0007669"/>
    <property type="project" value="InterPro"/>
</dbReference>
<dbReference type="InterPro" id="IPR001584">
    <property type="entry name" value="Integrase_cat-core"/>
</dbReference>
<organism evidence="2">
    <name type="scientific">termite gut metagenome</name>
    <dbReference type="NCBI Taxonomy" id="433724"/>
    <lineage>
        <taxon>unclassified sequences</taxon>
        <taxon>metagenomes</taxon>
        <taxon>organismal metagenomes</taxon>
    </lineage>
</organism>
<accession>A0A5J4QGQ3</accession>
<dbReference type="Gene3D" id="3.30.420.10">
    <property type="entry name" value="Ribonuclease H-like superfamily/Ribonuclease H"/>
    <property type="match status" value="1"/>
</dbReference>
<evidence type="ECO:0000313" key="2">
    <source>
        <dbReference type="EMBL" id="KAA6320260.1"/>
    </source>
</evidence>
<dbReference type="EMBL" id="SNRY01003642">
    <property type="protein sequence ID" value="KAA6320260.1"/>
    <property type="molecule type" value="Genomic_DNA"/>
</dbReference>
<evidence type="ECO:0000259" key="1">
    <source>
        <dbReference type="Pfam" id="PF13683"/>
    </source>
</evidence>